<name>A0A1H9GSZ6_9FLAO</name>
<dbReference type="InterPro" id="IPR011009">
    <property type="entry name" value="Kinase-like_dom_sf"/>
</dbReference>
<evidence type="ECO:0000256" key="1">
    <source>
        <dbReference type="ARBA" id="ARBA00009460"/>
    </source>
</evidence>
<dbReference type="Pfam" id="PF03881">
    <property type="entry name" value="Fructosamin_kin"/>
    <property type="match status" value="1"/>
</dbReference>
<dbReference type="Gene3D" id="3.90.1200.10">
    <property type="match status" value="1"/>
</dbReference>
<dbReference type="GO" id="GO:0016301">
    <property type="term" value="F:kinase activity"/>
    <property type="evidence" value="ECO:0007669"/>
    <property type="project" value="UniProtKB-UniRule"/>
</dbReference>
<dbReference type="AlphaFoldDB" id="A0A1H9GSZ6"/>
<evidence type="ECO:0000313" key="4">
    <source>
        <dbReference type="Proteomes" id="UP000198999"/>
    </source>
</evidence>
<dbReference type="EMBL" id="FOFN01000002">
    <property type="protein sequence ID" value="SEQ53212.1"/>
    <property type="molecule type" value="Genomic_DNA"/>
</dbReference>
<comment type="similarity">
    <text evidence="1 2">Belongs to the fructosamine kinase family.</text>
</comment>
<proteinExistence type="inferred from homology"/>
<keyword evidence="4" id="KW-1185">Reference proteome</keyword>
<evidence type="ECO:0000256" key="2">
    <source>
        <dbReference type="PIRNR" id="PIRNR006221"/>
    </source>
</evidence>
<dbReference type="SUPFAM" id="SSF56112">
    <property type="entry name" value="Protein kinase-like (PK-like)"/>
    <property type="match status" value="1"/>
</dbReference>
<keyword evidence="2 3" id="KW-0418">Kinase</keyword>
<reference evidence="3 4" key="1">
    <citation type="submission" date="2016-10" db="EMBL/GenBank/DDBJ databases">
        <authorList>
            <person name="de Groot N.N."/>
        </authorList>
    </citation>
    <scope>NUCLEOTIDE SEQUENCE [LARGE SCALE GENOMIC DNA]</scope>
    <source>
        <strain evidence="3 4">DSM 21035</strain>
    </source>
</reference>
<dbReference type="PANTHER" id="PTHR12149:SF8">
    <property type="entry name" value="PROTEIN-RIBULOSAMINE 3-KINASE"/>
    <property type="match status" value="1"/>
</dbReference>
<organism evidence="3 4">
    <name type="scientific">Hyunsoonleella jejuensis</name>
    <dbReference type="NCBI Taxonomy" id="419940"/>
    <lineage>
        <taxon>Bacteria</taxon>
        <taxon>Pseudomonadati</taxon>
        <taxon>Bacteroidota</taxon>
        <taxon>Flavobacteriia</taxon>
        <taxon>Flavobacteriales</taxon>
        <taxon>Flavobacteriaceae</taxon>
    </lineage>
</organism>
<dbReference type="Gene3D" id="3.30.200.20">
    <property type="entry name" value="Phosphorylase Kinase, domain 1"/>
    <property type="match status" value="1"/>
</dbReference>
<sequence length="286" mass="32685">MTDSLKSYLNSLLQQPIKKISRVSGGDISQAYRIETATNSYFLKLNNATNALTMFQTETYGLETIAKTNTIKTPTVLACDSFKDSAFLFMEFIESKSPSTKDFINLGEQLAKLHESTCDTYGLDHDNFIGRLPQSNTEHSAWVDFYTYERLLPQLELAKQQRLLLSSECPSVTHIKTQLKPLFEDIKPSLLHGDLWSGNYLISKNGEPYLIDPAVYYGHHEVDIAMSKLFGGFGDAFYERYFSRIPSSEHSSARIEIYQLYFLLVHLNMFGRSYYGSVSSILRKYF</sequence>
<dbReference type="Proteomes" id="UP000198999">
    <property type="component" value="Unassembled WGS sequence"/>
</dbReference>
<evidence type="ECO:0000313" key="3">
    <source>
        <dbReference type="EMBL" id="SEQ53212.1"/>
    </source>
</evidence>
<dbReference type="InterPro" id="IPR016477">
    <property type="entry name" value="Fructo-/Ketosamine-3-kinase"/>
</dbReference>
<dbReference type="PIRSF" id="PIRSF006221">
    <property type="entry name" value="Ketosamine-3-kinase"/>
    <property type="match status" value="1"/>
</dbReference>
<dbReference type="STRING" id="419940.SAMN05421824_1910"/>
<keyword evidence="2" id="KW-0808">Transferase</keyword>
<dbReference type="OrthoDB" id="5291879at2"/>
<accession>A0A1H9GSZ6</accession>
<dbReference type="RefSeq" id="WP_092579214.1">
    <property type="nucleotide sequence ID" value="NZ_FOFN01000002.1"/>
</dbReference>
<protein>
    <submittedName>
        <fullName evidence="3">Fructosamine-3-kinase</fullName>
    </submittedName>
</protein>
<gene>
    <name evidence="3" type="ORF">SAMN05421824_1910</name>
</gene>
<dbReference type="PANTHER" id="PTHR12149">
    <property type="entry name" value="FRUCTOSAMINE 3 KINASE-RELATED PROTEIN"/>
    <property type="match status" value="1"/>
</dbReference>